<proteinExistence type="predicted"/>
<comment type="caution">
    <text evidence="1">The sequence shown here is derived from an EMBL/GenBank/DDBJ whole genome shotgun (WGS) entry which is preliminary data.</text>
</comment>
<evidence type="ECO:0000313" key="2">
    <source>
        <dbReference type="Proteomes" id="UP001190926"/>
    </source>
</evidence>
<reference evidence="1 2" key="1">
    <citation type="journal article" date="2021" name="Nat. Commun.">
        <title>Incipient diploidization of the medicinal plant Perilla within 10,000 years.</title>
        <authorList>
            <person name="Zhang Y."/>
            <person name="Shen Q."/>
            <person name="Leng L."/>
            <person name="Zhang D."/>
            <person name="Chen S."/>
            <person name="Shi Y."/>
            <person name="Ning Z."/>
            <person name="Chen S."/>
        </authorList>
    </citation>
    <scope>NUCLEOTIDE SEQUENCE [LARGE SCALE GENOMIC DNA]</scope>
    <source>
        <strain evidence="2">cv. PC099</strain>
    </source>
</reference>
<dbReference type="InterPro" id="IPR040378">
    <property type="entry name" value="BASL"/>
</dbReference>
<evidence type="ECO:0000313" key="1">
    <source>
        <dbReference type="EMBL" id="KAH6831664.1"/>
    </source>
</evidence>
<gene>
    <name evidence="1" type="ORF">C2S53_008746</name>
</gene>
<organism evidence="1 2">
    <name type="scientific">Perilla frutescens var. hirtella</name>
    <name type="common">Perilla citriodora</name>
    <name type="synonym">Perilla setoyensis</name>
    <dbReference type="NCBI Taxonomy" id="608512"/>
    <lineage>
        <taxon>Eukaryota</taxon>
        <taxon>Viridiplantae</taxon>
        <taxon>Streptophyta</taxon>
        <taxon>Embryophyta</taxon>
        <taxon>Tracheophyta</taxon>
        <taxon>Spermatophyta</taxon>
        <taxon>Magnoliopsida</taxon>
        <taxon>eudicotyledons</taxon>
        <taxon>Gunneridae</taxon>
        <taxon>Pentapetalae</taxon>
        <taxon>asterids</taxon>
        <taxon>lamiids</taxon>
        <taxon>Lamiales</taxon>
        <taxon>Lamiaceae</taxon>
        <taxon>Nepetoideae</taxon>
        <taxon>Elsholtzieae</taxon>
        <taxon>Perilla</taxon>
    </lineage>
</organism>
<dbReference type="PANTHER" id="PTHR33914:SF2">
    <property type="entry name" value="OS02G0582100 PROTEIN"/>
    <property type="match status" value="1"/>
</dbReference>
<keyword evidence="2" id="KW-1185">Reference proteome</keyword>
<name>A0AAD4JDY6_PERFH</name>
<accession>A0AAD4JDY6</accession>
<dbReference type="GO" id="GO:0009786">
    <property type="term" value="P:regulation of asymmetric cell division"/>
    <property type="evidence" value="ECO:0007669"/>
    <property type="project" value="InterPro"/>
</dbReference>
<dbReference type="PANTHER" id="PTHR33914">
    <property type="entry name" value="18S PRE-RIBOSOMAL ASSEMBLY PROTEIN GAR2-LIKE PROTEIN"/>
    <property type="match status" value="1"/>
</dbReference>
<dbReference type="EMBL" id="SDAM02000085">
    <property type="protein sequence ID" value="KAH6831664.1"/>
    <property type="molecule type" value="Genomic_DNA"/>
</dbReference>
<sequence length="497" mass="54921">MLATQLLRVLQTIPSDVNHETRVYDSTAQDMIMKENQNGMNHQDEPFCRLDSQEDGKDSLSSDTSTKDILQTRPEHDFPVAGRTFIHCNENGSRDSRSSYVAASDLYTDKNVLEYERPELIVCYKEISYHVVKDICMDEGKPANRNFFIDSSKVDQSGHSFPQPLNDDNHCKATGAVDEELSISNGLAATSLENAEFGFASQQGSKKERNGILPSERSLYKDAAMGCNLGELKQEGGAIIGATSKTAMHASNGESFVDRNLPIQEFGTRSFLRSFLNSLDDEEDKVEQLPDQFSSGGVVSEGPAATLTEAGPKEDVRATILCYNSEVETRSITFNFNSPTPVVGGIANGKSELVKEQSDSREVIDQKDAKVDIFSYSRQDQACSVGNSNMKTDDEEDMFAESHILQHKDSGSVVSLRKYDQGESSFSADDFIVHSGPIAFSGSLSLCSDGSATSGRSFAFPILQSEWNNSPVRMTEAERRRFRKHKGWRSGLLCCRF</sequence>
<protein>
    <submittedName>
        <fullName evidence="1">18S pre-ribosomal assembly protein gar2-like protein</fullName>
    </submittedName>
</protein>
<dbReference type="Proteomes" id="UP001190926">
    <property type="component" value="Unassembled WGS sequence"/>
</dbReference>
<dbReference type="AlphaFoldDB" id="A0AAD4JDY6"/>